<dbReference type="EMBL" id="AHMM02000015">
    <property type="protein sequence ID" value="EQA37363.1"/>
    <property type="molecule type" value="Genomic_DNA"/>
</dbReference>
<protein>
    <submittedName>
        <fullName evidence="1">Uncharacterized protein</fullName>
    </submittedName>
</protein>
<evidence type="ECO:0000313" key="1">
    <source>
        <dbReference type="EMBL" id="EQA37363.1"/>
    </source>
</evidence>
<evidence type="ECO:0000313" key="2">
    <source>
        <dbReference type="Proteomes" id="UP000018719"/>
    </source>
</evidence>
<gene>
    <name evidence="1" type="ORF">LEP1GSC047_3723</name>
</gene>
<name>V6HDW6_9LEPT</name>
<dbReference type="Proteomes" id="UP000018719">
    <property type="component" value="Unassembled WGS sequence"/>
</dbReference>
<sequence>MVFLHVAESELCGRSDVKVPQVPFPRKQNFVANPIRSNSERPST</sequence>
<reference evidence="1 2" key="1">
    <citation type="submission" date="2013-05" db="EMBL/GenBank/DDBJ databases">
        <authorList>
            <person name="Harkins D.M."/>
            <person name="Durkin A.S."/>
            <person name="Brinkac L.M."/>
            <person name="Haft D.H."/>
            <person name="Selengut J.D."/>
            <person name="Sanka R."/>
            <person name="DePew J."/>
            <person name="Purushe J."/>
            <person name="Hartskeerl R.A."/>
            <person name="Ahmed A."/>
            <person name="van der Linden H."/>
            <person name="Goris M.G.A."/>
            <person name="Vinetz J.M."/>
            <person name="Sutton G.G."/>
            <person name="Nierman W.C."/>
            <person name="Fouts D.E."/>
        </authorList>
    </citation>
    <scope>NUCLEOTIDE SEQUENCE [LARGE SCALE GENOMIC DNA]</scope>
    <source>
        <strain evidence="1 2">10</strain>
    </source>
</reference>
<accession>V6HDW6</accession>
<dbReference type="AlphaFoldDB" id="V6HDW6"/>
<proteinExistence type="predicted"/>
<comment type="caution">
    <text evidence="1">The sequence shown here is derived from an EMBL/GenBank/DDBJ whole genome shotgun (WGS) entry which is preliminary data.</text>
</comment>
<organism evidence="1 2">
    <name type="scientific">Leptospira inadai serovar Lyme str. 10</name>
    <dbReference type="NCBI Taxonomy" id="1049790"/>
    <lineage>
        <taxon>Bacteria</taxon>
        <taxon>Pseudomonadati</taxon>
        <taxon>Spirochaetota</taxon>
        <taxon>Spirochaetia</taxon>
        <taxon>Leptospirales</taxon>
        <taxon>Leptospiraceae</taxon>
        <taxon>Leptospira</taxon>
    </lineage>
</organism>